<organism evidence="1">
    <name type="scientific">marine metagenome</name>
    <dbReference type="NCBI Taxonomy" id="408172"/>
    <lineage>
        <taxon>unclassified sequences</taxon>
        <taxon>metagenomes</taxon>
        <taxon>ecological metagenomes</taxon>
    </lineage>
</organism>
<evidence type="ECO:0008006" key="2">
    <source>
        <dbReference type="Google" id="ProtNLM"/>
    </source>
</evidence>
<dbReference type="AlphaFoldDB" id="A0A382FGW5"/>
<sequence length="129" mass="14621">MAEFALLPEKIQELAAKQIDPTSIVVCAIGGVQLFQPDFILVTEHKLLVLAETTIGTLSYAMVRFNLDFNQIIFLSIEQTFWQKIARQSCLKVETPREIYLINGLKLLDSKKIITLIRNQLANNDLSKT</sequence>
<evidence type="ECO:0000313" key="1">
    <source>
        <dbReference type="EMBL" id="SVB61872.1"/>
    </source>
</evidence>
<reference evidence="1" key="1">
    <citation type="submission" date="2018-05" db="EMBL/GenBank/DDBJ databases">
        <authorList>
            <person name="Lanie J.A."/>
            <person name="Ng W.-L."/>
            <person name="Kazmierczak K.M."/>
            <person name="Andrzejewski T.M."/>
            <person name="Davidsen T.M."/>
            <person name="Wayne K.J."/>
            <person name="Tettelin H."/>
            <person name="Glass J.I."/>
            <person name="Rusch D."/>
            <person name="Podicherti R."/>
            <person name="Tsui H.-C.T."/>
            <person name="Winkler M.E."/>
        </authorList>
    </citation>
    <scope>NUCLEOTIDE SEQUENCE</scope>
</reference>
<name>A0A382FGW5_9ZZZZ</name>
<proteinExistence type="predicted"/>
<gene>
    <name evidence="1" type="ORF">METZ01_LOCUS214726</name>
</gene>
<accession>A0A382FGW5</accession>
<protein>
    <recommendedName>
        <fullName evidence="2">YokE-like PH domain-containing protein</fullName>
    </recommendedName>
</protein>
<dbReference type="EMBL" id="UINC01049739">
    <property type="protein sequence ID" value="SVB61872.1"/>
    <property type="molecule type" value="Genomic_DNA"/>
</dbReference>